<dbReference type="Proteomes" id="UP001383192">
    <property type="component" value="Unassembled WGS sequence"/>
</dbReference>
<dbReference type="InterPro" id="IPR036291">
    <property type="entry name" value="NAD(P)-bd_dom_sf"/>
</dbReference>
<dbReference type="SUPFAM" id="SSF51735">
    <property type="entry name" value="NAD(P)-binding Rossmann-fold domains"/>
    <property type="match status" value="1"/>
</dbReference>
<evidence type="ECO:0000313" key="3">
    <source>
        <dbReference type="Proteomes" id="UP001383192"/>
    </source>
</evidence>
<dbReference type="InterPro" id="IPR016040">
    <property type="entry name" value="NAD(P)-bd_dom"/>
</dbReference>
<evidence type="ECO:0000259" key="1">
    <source>
        <dbReference type="Pfam" id="PF13460"/>
    </source>
</evidence>
<organism evidence="2 3">
    <name type="scientific">Paramarasmius palmivorus</name>
    <dbReference type="NCBI Taxonomy" id="297713"/>
    <lineage>
        <taxon>Eukaryota</taxon>
        <taxon>Fungi</taxon>
        <taxon>Dikarya</taxon>
        <taxon>Basidiomycota</taxon>
        <taxon>Agaricomycotina</taxon>
        <taxon>Agaricomycetes</taxon>
        <taxon>Agaricomycetidae</taxon>
        <taxon>Agaricales</taxon>
        <taxon>Marasmiineae</taxon>
        <taxon>Marasmiaceae</taxon>
        <taxon>Paramarasmius</taxon>
    </lineage>
</organism>
<gene>
    <name evidence="2" type="ORF">VNI00_000026</name>
</gene>
<protein>
    <recommendedName>
        <fullName evidence="1">NAD(P)-binding domain-containing protein</fullName>
    </recommendedName>
</protein>
<reference evidence="2 3" key="1">
    <citation type="submission" date="2024-01" db="EMBL/GenBank/DDBJ databases">
        <title>A draft genome for a cacao thread blight-causing isolate of Paramarasmius palmivorus.</title>
        <authorList>
            <person name="Baruah I.K."/>
            <person name="Bukari Y."/>
            <person name="Amoako-Attah I."/>
            <person name="Meinhardt L.W."/>
            <person name="Bailey B.A."/>
            <person name="Cohen S.P."/>
        </authorList>
    </citation>
    <scope>NUCLEOTIDE SEQUENCE [LARGE SCALE GENOMIC DNA]</scope>
    <source>
        <strain evidence="2 3">GH-12</strain>
    </source>
</reference>
<proteinExistence type="predicted"/>
<sequence>MARILLLGGHGKVALEMTKLLAARKHIVTSVIRNPDHAEEIRSLGDAQFIKPLVASIEDTDEESAKKLMDGIDWIIWSAGAGGKGGAERTKAVDEIAAKRFISAALAAPSVTKYLTVSANCARKKPASYWTPEDIKAFDGAWAAIPAYCEAKANADEFLWTESRKTKKSSWQDICLRPGTLSDDPAIGKIDLGKAKQYGTITRADVAVTAVELLERSEGELNAAGLWIDMIQGDEPVVNAVERVLKEKITSRE</sequence>
<comment type="caution">
    <text evidence="2">The sequence shown here is derived from an EMBL/GenBank/DDBJ whole genome shotgun (WGS) entry which is preliminary data.</text>
</comment>
<dbReference type="PANTHER" id="PTHR15020:SF50">
    <property type="entry name" value="UPF0659 PROTEIN YMR090W"/>
    <property type="match status" value="1"/>
</dbReference>
<accession>A0AAW0EDP5</accession>
<dbReference type="Pfam" id="PF13460">
    <property type="entry name" value="NAD_binding_10"/>
    <property type="match status" value="1"/>
</dbReference>
<dbReference type="AlphaFoldDB" id="A0AAW0EDP5"/>
<name>A0AAW0EDP5_9AGAR</name>
<dbReference type="PANTHER" id="PTHR15020">
    <property type="entry name" value="FLAVIN REDUCTASE-RELATED"/>
    <property type="match status" value="1"/>
</dbReference>
<dbReference type="EMBL" id="JAYKXP010000001">
    <property type="protein sequence ID" value="KAK7062538.1"/>
    <property type="molecule type" value="Genomic_DNA"/>
</dbReference>
<feature type="domain" description="NAD(P)-binding" evidence="1">
    <location>
        <begin position="8"/>
        <end position="215"/>
    </location>
</feature>
<evidence type="ECO:0000313" key="2">
    <source>
        <dbReference type="EMBL" id="KAK7062538.1"/>
    </source>
</evidence>
<keyword evidence="3" id="KW-1185">Reference proteome</keyword>
<dbReference type="Gene3D" id="3.40.50.720">
    <property type="entry name" value="NAD(P)-binding Rossmann-like Domain"/>
    <property type="match status" value="1"/>
</dbReference>